<proteinExistence type="predicted"/>
<evidence type="ECO:0000313" key="2">
    <source>
        <dbReference type="Proteomes" id="UP000605676"/>
    </source>
</evidence>
<sequence length="382" mass="43990">MIKYLSILSFLLLGFWVKAQLVADKNKLDWQGQVVGWTHYNPDNPYPVYFGARFIPQLNYEIDLGNSQRIDFEASANMVGDVGVHIPDSSDWSGKVSPYRIWGRYSSEQLEVRAGLQKINFGSASLLRPLMWFDQVDPRDPLQLTDGVWGGLMRYYFMNNANLWFWVLYGNNNVKGWEFVESNNRIPEFGGRFQMPVPLGEAAISYHHRVADSRDLVGVIPTYEKIPENRLGIDARFDKVVGFWFEGAWVNMAKNVGMFTNQVNLNLGLDYTFGFGNGLNVIAEHLLTSYDEQAFVFDNSVKMTALSLNYPIGMFDNLNTIVFYNWSDKQLYNFINWSKQYDSIILNIMGYWNPENYNMPIQANAENLFGGKGIQLMLVYNF</sequence>
<dbReference type="RefSeq" id="WP_200463544.1">
    <property type="nucleotide sequence ID" value="NZ_JAENRR010000005.1"/>
</dbReference>
<comment type="caution">
    <text evidence="1">The sequence shown here is derived from an EMBL/GenBank/DDBJ whole genome shotgun (WGS) entry which is preliminary data.</text>
</comment>
<evidence type="ECO:0000313" key="1">
    <source>
        <dbReference type="EMBL" id="MBK3516313.1"/>
    </source>
</evidence>
<gene>
    <name evidence="1" type="ORF">JIV24_03100</name>
</gene>
<dbReference type="EMBL" id="JAENRR010000005">
    <property type="protein sequence ID" value="MBK3516313.1"/>
    <property type="molecule type" value="Genomic_DNA"/>
</dbReference>
<accession>A0ABS1HG92</accession>
<dbReference type="Proteomes" id="UP000605676">
    <property type="component" value="Unassembled WGS sequence"/>
</dbReference>
<name>A0ABS1HG92_9BACT</name>
<organism evidence="1 2">
    <name type="scientific">Carboxylicivirga marina</name>
    <dbReference type="NCBI Taxonomy" id="2800988"/>
    <lineage>
        <taxon>Bacteria</taxon>
        <taxon>Pseudomonadati</taxon>
        <taxon>Bacteroidota</taxon>
        <taxon>Bacteroidia</taxon>
        <taxon>Marinilabiliales</taxon>
        <taxon>Marinilabiliaceae</taxon>
        <taxon>Carboxylicivirga</taxon>
    </lineage>
</organism>
<keyword evidence="2" id="KW-1185">Reference proteome</keyword>
<protein>
    <submittedName>
        <fullName evidence="1">Uncharacterized protein</fullName>
    </submittedName>
</protein>
<reference evidence="1 2" key="1">
    <citation type="submission" date="2021-01" db="EMBL/GenBank/DDBJ databases">
        <title>Carboxyliciviraga sp.nov., isolated from coastal sediments.</title>
        <authorList>
            <person name="Lu D."/>
            <person name="Zhang T."/>
        </authorList>
    </citation>
    <scope>NUCLEOTIDE SEQUENCE [LARGE SCALE GENOMIC DNA]</scope>
    <source>
        <strain evidence="1 2">N1Y132</strain>
    </source>
</reference>